<feature type="transmembrane region" description="Helical" evidence="5">
    <location>
        <begin position="21"/>
        <end position="49"/>
    </location>
</feature>
<name>A0A229FWD9_9BURK</name>
<dbReference type="OrthoDB" id="9769739at2"/>
<feature type="transmembrane region" description="Helical" evidence="5">
    <location>
        <begin position="95"/>
        <end position="115"/>
    </location>
</feature>
<evidence type="ECO:0000256" key="1">
    <source>
        <dbReference type="ARBA" id="ARBA00004141"/>
    </source>
</evidence>
<evidence type="ECO:0000256" key="2">
    <source>
        <dbReference type="ARBA" id="ARBA00022692"/>
    </source>
</evidence>
<dbReference type="RefSeq" id="WP_089515347.1">
    <property type="nucleotide sequence ID" value="NZ_NJGG01000001.1"/>
</dbReference>
<dbReference type="Pfam" id="PF00916">
    <property type="entry name" value="Sulfate_transp"/>
    <property type="match status" value="1"/>
</dbReference>
<evidence type="ECO:0000313" key="8">
    <source>
        <dbReference type="Proteomes" id="UP000215188"/>
    </source>
</evidence>
<dbReference type="CDD" id="cd07042">
    <property type="entry name" value="STAS_SulP_like_sulfate_transporter"/>
    <property type="match status" value="1"/>
</dbReference>
<dbReference type="Gene3D" id="3.30.750.24">
    <property type="entry name" value="STAS domain"/>
    <property type="match status" value="1"/>
</dbReference>
<feature type="transmembrane region" description="Helical" evidence="5">
    <location>
        <begin position="174"/>
        <end position="193"/>
    </location>
</feature>
<dbReference type="SUPFAM" id="SSF52091">
    <property type="entry name" value="SpoIIaa-like"/>
    <property type="match status" value="1"/>
</dbReference>
<dbReference type="InterPro" id="IPR036513">
    <property type="entry name" value="STAS_dom_sf"/>
</dbReference>
<evidence type="ECO:0000259" key="6">
    <source>
        <dbReference type="PROSITE" id="PS50801"/>
    </source>
</evidence>
<feature type="transmembrane region" description="Helical" evidence="5">
    <location>
        <begin position="340"/>
        <end position="370"/>
    </location>
</feature>
<gene>
    <name evidence="7" type="ORF">AOC33_04440</name>
</gene>
<dbReference type="InterPro" id="IPR002645">
    <property type="entry name" value="STAS_dom"/>
</dbReference>
<feature type="domain" description="STAS" evidence="6">
    <location>
        <begin position="446"/>
        <end position="560"/>
    </location>
</feature>
<feature type="transmembrane region" description="Helical" evidence="5">
    <location>
        <begin position="390"/>
        <end position="421"/>
    </location>
</feature>
<evidence type="ECO:0000256" key="5">
    <source>
        <dbReference type="SAM" id="Phobius"/>
    </source>
</evidence>
<dbReference type="EMBL" id="NJGG01000001">
    <property type="protein sequence ID" value="OXL16321.1"/>
    <property type="molecule type" value="Genomic_DNA"/>
</dbReference>
<feature type="transmembrane region" description="Helical" evidence="5">
    <location>
        <begin position="55"/>
        <end position="88"/>
    </location>
</feature>
<comment type="caution">
    <text evidence="7">The sequence shown here is derived from an EMBL/GenBank/DDBJ whole genome shotgun (WGS) entry which is preliminary data.</text>
</comment>
<proteinExistence type="predicted"/>
<sequence>MNLARFRPKIVNAAKGYNSQIFISDLSSGITVGVIALPLAIAFAIASGLKPEAGLISAVIGGFLISVFGGSKVQIGGPAGAFVVIVYAIVERYGVANLIVSTFFAGVLLFTMGLFRVGNLIRFIPVAIIIGFTSGIAVLIGLSQIKDALGLQIEKLPADFFSQIHAFYQYANTANLFAFLIALSTLALIILWPKVSGLVARVWQPISFVPGIIVALLLITIMVYLLDIPVETIGSRFGELPNQIPSPKMPALNWETAKQLFAPTLTIAILGAIESLLCARVGDTLSDDKHDPNQELMGQGIANMVVPFFGGLPVTGTIARTATNAKAGAKTPVSGVIHAVVILLIMIIAAPFASHIPMPCLASILIYIAWNMFDRTEFKRLKQFQITYQLILLGTFFLTIIFDLTVAVQAGLVLACIFFIYRISSLTRIEKLELPESFTHKDDLPVNDSVDLKNTVEAYGIYGSLFFGAIDKVEDLFNPQDPNRLKPKVIILEMHQLINIDTSGIDALKALNKSLNKHGGQLLVCCANSQPSSLMMRSGFIDEIGPENSLETLELAFERAKKLSAEACKVNVGS</sequence>
<reference evidence="7 8" key="1">
    <citation type="submission" date="2017-06" db="EMBL/GenBank/DDBJ databases">
        <title>Reclassification of a Polynucleobacter cosmopolitanus strain isolated from tropical Lake Victoria as Polynucleobacter victoriensis comb. nov.</title>
        <authorList>
            <person name="Hahn M.W."/>
        </authorList>
    </citation>
    <scope>NUCLEOTIDE SEQUENCE [LARGE SCALE GENOMIC DNA]</scope>
    <source>
        <strain evidence="7 8">MWH-MoIso2</strain>
    </source>
</reference>
<dbReference type="PANTHER" id="PTHR11814">
    <property type="entry name" value="SULFATE TRANSPORTER"/>
    <property type="match status" value="1"/>
</dbReference>
<dbReference type="Proteomes" id="UP000215188">
    <property type="component" value="Unassembled WGS sequence"/>
</dbReference>
<dbReference type="InterPro" id="IPR001902">
    <property type="entry name" value="SLC26A/SulP_fam"/>
</dbReference>
<evidence type="ECO:0000256" key="3">
    <source>
        <dbReference type="ARBA" id="ARBA00022989"/>
    </source>
</evidence>
<dbReference type="AlphaFoldDB" id="A0A229FWD9"/>
<comment type="subcellular location">
    <subcellularLocation>
        <location evidence="1">Membrane</location>
        <topology evidence="1">Multi-pass membrane protein</topology>
    </subcellularLocation>
</comment>
<dbReference type="Pfam" id="PF01740">
    <property type="entry name" value="STAS"/>
    <property type="match status" value="1"/>
</dbReference>
<feature type="transmembrane region" description="Helical" evidence="5">
    <location>
        <begin position="121"/>
        <end position="142"/>
    </location>
</feature>
<feature type="transmembrane region" description="Helical" evidence="5">
    <location>
        <begin position="205"/>
        <end position="226"/>
    </location>
</feature>
<dbReference type="GO" id="GO:0055085">
    <property type="term" value="P:transmembrane transport"/>
    <property type="evidence" value="ECO:0007669"/>
    <property type="project" value="InterPro"/>
</dbReference>
<dbReference type="PROSITE" id="PS50801">
    <property type="entry name" value="STAS"/>
    <property type="match status" value="1"/>
</dbReference>
<keyword evidence="8" id="KW-1185">Reference proteome</keyword>
<dbReference type="GO" id="GO:0016020">
    <property type="term" value="C:membrane"/>
    <property type="evidence" value="ECO:0007669"/>
    <property type="project" value="UniProtKB-SubCell"/>
</dbReference>
<accession>A0A229FWD9</accession>
<evidence type="ECO:0000256" key="4">
    <source>
        <dbReference type="ARBA" id="ARBA00023136"/>
    </source>
</evidence>
<keyword evidence="4 5" id="KW-0472">Membrane</keyword>
<evidence type="ECO:0000313" key="7">
    <source>
        <dbReference type="EMBL" id="OXL16321.1"/>
    </source>
</evidence>
<organism evidence="7 8">
    <name type="scientific">Polynucleobacter cosmopolitanus</name>
    <dbReference type="NCBI Taxonomy" id="351345"/>
    <lineage>
        <taxon>Bacteria</taxon>
        <taxon>Pseudomonadati</taxon>
        <taxon>Pseudomonadota</taxon>
        <taxon>Betaproteobacteria</taxon>
        <taxon>Burkholderiales</taxon>
        <taxon>Burkholderiaceae</taxon>
        <taxon>Polynucleobacter</taxon>
    </lineage>
</organism>
<keyword evidence="2 5" id="KW-0812">Transmembrane</keyword>
<protein>
    <submittedName>
        <fullName evidence="7">Sodium-independent anion transporter</fullName>
    </submittedName>
</protein>
<keyword evidence="3 5" id="KW-1133">Transmembrane helix</keyword>
<dbReference type="InterPro" id="IPR011547">
    <property type="entry name" value="SLC26A/SulP_dom"/>
</dbReference>